<dbReference type="AlphaFoldDB" id="A0AA48GRL1"/>
<keyword evidence="2" id="KW-1185">Reference proteome</keyword>
<accession>A0AA48GRL1</accession>
<gene>
    <name evidence="1" type="ORF">METEAL_21190</name>
</gene>
<proteinExistence type="predicted"/>
<dbReference type="Proteomes" id="UP001238179">
    <property type="component" value="Chromosome"/>
</dbReference>
<reference evidence="2" key="1">
    <citation type="journal article" date="2023" name="Int. J. Syst. Evol. Microbiol.">
        <title>Mesoterricola silvestris gen. nov., sp. nov., Mesoterricola sediminis sp. nov., Geothrix oryzae sp. nov., Geothrix edaphica sp. nov., Geothrix rubra sp. nov., and Geothrix limicola sp. nov., six novel members of Acidobacteriota isolated from soils.</title>
        <authorList>
            <person name="Itoh H."/>
            <person name="Sugisawa Y."/>
            <person name="Mise K."/>
            <person name="Xu Z."/>
            <person name="Kuniyasu M."/>
            <person name="Ushijima N."/>
            <person name="Kawano K."/>
            <person name="Kobayashi E."/>
            <person name="Shiratori Y."/>
            <person name="Masuda Y."/>
            <person name="Senoo K."/>
        </authorList>
    </citation>
    <scope>NUCLEOTIDE SEQUENCE [LARGE SCALE GENOMIC DNA]</scope>
    <source>
        <strain evidence="2">W79</strain>
    </source>
</reference>
<dbReference type="RefSeq" id="WP_316415853.1">
    <property type="nucleotide sequence ID" value="NZ_AP027080.1"/>
</dbReference>
<protein>
    <submittedName>
        <fullName evidence="1">Uncharacterized protein</fullName>
    </submittedName>
</protein>
<dbReference type="KEGG" id="msil:METEAL_21190"/>
<organism evidence="1 2">
    <name type="scientific">Mesoterricola silvestris</name>
    <dbReference type="NCBI Taxonomy" id="2927979"/>
    <lineage>
        <taxon>Bacteria</taxon>
        <taxon>Pseudomonadati</taxon>
        <taxon>Acidobacteriota</taxon>
        <taxon>Holophagae</taxon>
        <taxon>Holophagales</taxon>
        <taxon>Holophagaceae</taxon>
        <taxon>Mesoterricola</taxon>
    </lineage>
</organism>
<sequence length="249" mass="27408">MLNDVTSETIQKILDISTPKTYNLKDVHGTETVFSTEALHQVLAAAPPQPKLVAVNTLAGFSELIRAKLENKAFSTEFLIHVESETTVTLKAKETDEYGRRVVLIQAQPVSFDKFKFGQWIDQESFSIAIASLFAESEDKDYVLNLASSITNEATSTSDDNGFTQKATIKAGLSHKAQVTIKPRVALAPFRTFPEVAQPVSEFVFRARITDNGPALMLIEADGGRWKVDAMKTIREAMEGFGLEIPVIA</sequence>
<evidence type="ECO:0000313" key="2">
    <source>
        <dbReference type="Proteomes" id="UP001238179"/>
    </source>
</evidence>
<evidence type="ECO:0000313" key="1">
    <source>
        <dbReference type="EMBL" id="BDU72945.1"/>
    </source>
</evidence>
<dbReference type="EMBL" id="AP027080">
    <property type="protein sequence ID" value="BDU72945.1"/>
    <property type="molecule type" value="Genomic_DNA"/>
</dbReference>
<name>A0AA48GRL1_9BACT</name>